<dbReference type="Gene3D" id="1.10.10.60">
    <property type="entry name" value="Homeodomain-like"/>
    <property type="match status" value="1"/>
</dbReference>
<dbReference type="AlphaFoldDB" id="A0AAV5UTC0"/>
<keyword evidence="3" id="KW-1185">Reference proteome</keyword>
<proteinExistence type="predicted"/>
<dbReference type="Gene3D" id="1.10.472.90">
    <property type="entry name" value="Conserved carboxylase domain"/>
    <property type="match status" value="1"/>
</dbReference>
<dbReference type="Proteomes" id="UP001432322">
    <property type="component" value="Unassembled WGS sequence"/>
</dbReference>
<dbReference type="PANTHER" id="PTHR43778">
    <property type="entry name" value="PYRUVATE CARBOXYLASE"/>
    <property type="match status" value="1"/>
</dbReference>
<protein>
    <recommendedName>
        <fullName evidence="1">Carboxylase conserved domain-containing protein</fullName>
    </recommendedName>
</protein>
<dbReference type="EMBL" id="BTSY01000001">
    <property type="protein sequence ID" value="GMT10462.1"/>
    <property type="molecule type" value="Genomic_DNA"/>
</dbReference>
<gene>
    <name evidence="2" type="ORF">PFISCL1PPCAC_1759</name>
</gene>
<feature type="domain" description="Carboxylase conserved" evidence="1">
    <location>
        <begin position="1"/>
        <end position="92"/>
    </location>
</feature>
<sequence length="92" mass="10849">QFMVQNNLTKETLVYRAEDLSFPKSIVEFMQALFDQPPYGFRKLLRRKVLRGKDNIYGRSDHKLSSLDLDAVKKDLENKHGRTLREVDVMSY</sequence>
<feature type="non-terminal residue" evidence="2">
    <location>
        <position position="92"/>
    </location>
</feature>
<dbReference type="PANTHER" id="PTHR43778:SF2">
    <property type="entry name" value="PYRUVATE CARBOXYLASE, MITOCHONDRIAL"/>
    <property type="match status" value="1"/>
</dbReference>
<comment type="caution">
    <text evidence="2">The sequence shown here is derived from an EMBL/GenBank/DDBJ whole genome shotgun (WGS) entry which is preliminary data.</text>
</comment>
<dbReference type="GO" id="GO:0004736">
    <property type="term" value="F:pyruvate carboxylase activity"/>
    <property type="evidence" value="ECO:0007669"/>
    <property type="project" value="TreeGrafter"/>
</dbReference>
<reference evidence="2" key="1">
    <citation type="submission" date="2023-10" db="EMBL/GenBank/DDBJ databases">
        <title>Genome assembly of Pristionchus species.</title>
        <authorList>
            <person name="Yoshida K."/>
            <person name="Sommer R.J."/>
        </authorList>
    </citation>
    <scope>NUCLEOTIDE SEQUENCE</scope>
    <source>
        <strain evidence="2">RS5133</strain>
    </source>
</reference>
<evidence type="ECO:0000259" key="1">
    <source>
        <dbReference type="Pfam" id="PF02436"/>
    </source>
</evidence>
<dbReference type="Pfam" id="PF02436">
    <property type="entry name" value="PYC_OADA"/>
    <property type="match status" value="1"/>
</dbReference>
<organism evidence="2 3">
    <name type="scientific">Pristionchus fissidentatus</name>
    <dbReference type="NCBI Taxonomy" id="1538716"/>
    <lineage>
        <taxon>Eukaryota</taxon>
        <taxon>Metazoa</taxon>
        <taxon>Ecdysozoa</taxon>
        <taxon>Nematoda</taxon>
        <taxon>Chromadorea</taxon>
        <taxon>Rhabditida</taxon>
        <taxon>Rhabditina</taxon>
        <taxon>Diplogasteromorpha</taxon>
        <taxon>Diplogasteroidea</taxon>
        <taxon>Neodiplogasteridae</taxon>
        <taxon>Pristionchus</taxon>
    </lineage>
</organism>
<dbReference type="GO" id="GO:0006094">
    <property type="term" value="P:gluconeogenesis"/>
    <property type="evidence" value="ECO:0007669"/>
    <property type="project" value="TreeGrafter"/>
</dbReference>
<dbReference type="SUPFAM" id="SSF89000">
    <property type="entry name" value="post-HMGL domain-like"/>
    <property type="match status" value="1"/>
</dbReference>
<evidence type="ECO:0000313" key="3">
    <source>
        <dbReference type="Proteomes" id="UP001432322"/>
    </source>
</evidence>
<accession>A0AAV5UTC0</accession>
<dbReference type="InterPro" id="IPR055268">
    <property type="entry name" value="PCB-like"/>
</dbReference>
<feature type="non-terminal residue" evidence="2">
    <location>
        <position position="1"/>
    </location>
</feature>
<dbReference type="GO" id="GO:0005737">
    <property type="term" value="C:cytoplasm"/>
    <property type="evidence" value="ECO:0007669"/>
    <property type="project" value="TreeGrafter"/>
</dbReference>
<evidence type="ECO:0000313" key="2">
    <source>
        <dbReference type="EMBL" id="GMT10462.1"/>
    </source>
</evidence>
<name>A0AAV5UTC0_9BILA</name>
<dbReference type="InterPro" id="IPR003379">
    <property type="entry name" value="Carboxylase_cons_dom"/>
</dbReference>